<gene>
    <name evidence="3" type="ORF">ACFO8L_37800</name>
</gene>
<protein>
    <submittedName>
        <fullName evidence="3">YciI family protein</fullName>
    </submittedName>
</protein>
<dbReference type="EMBL" id="JBHSFN010000038">
    <property type="protein sequence ID" value="MFC4591893.1"/>
    <property type="molecule type" value="Genomic_DNA"/>
</dbReference>
<dbReference type="Gene3D" id="3.30.70.1060">
    <property type="entry name" value="Dimeric alpha+beta barrel"/>
    <property type="match status" value="1"/>
</dbReference>
<accession>A0ABV9ERW2</accession>
<dbReference type="InterPro" id="IPR005545">
    <property type="entry name" value="YCII"/>
</dbReference>
<dbReference type="PANTHER" id="PTHR35174">
    <property type="entry name" value="BLL7171 PROTEIN-RELATED"/>
    <property type="match status" value="1"/>
</dbReference>
<comment type="similarity">
    <text evidence="1">Belongs to the YciI family.</text>
</comment>
<dbReference type="InterPro" id="IPR011008">
    <property type="entry name" value="Dimeric_a/b-barrel"/>
</dbReference>
<dbReference type="Proteomes" id="UP001595891">
    <property type="component" value="Unassembled WGS sequence"/>
</dbReference>
<evidence type="ECO:0000313" key="4">
    <source>
        <dbReference type="Proteomes" id="UP001595891"/>
    </source>
</evidence>
<evidence type="ECO:0000256" key="1">
    <source>
        <dbReference type="ARBA" id="ARBA00007689"/>
    </source>
</evidence>
<name>A0ABV9ERW2_9ACTN</name>
<organism evidence="3 4">
    <name type="scientific">Sphaerisporangium corydalis</name>
    <dbReference type="NCBI Taxonomy" id="1441875"/>
    <lineage>
        <taxon>Bacteria</taxon>
        <taxon>Bacillati</taxon>
        <taxon>Actinomycetota</taxon>
        <taxon>Actinomycetes</taxon>
        <taxon>Streptosporangiales</taxon>
        <taxon>Streptosporangiaceae</taxon>
        <taxon>Sphaerisporangium</taxon>
    </lineage>
</organism>
<proteinExistence type="inferred from homology"/>
<keyword evidence="4" id="KW-1185">Reference proteome</keyword>
<sequence>MVLIYANLQNWGHPTFLRTPQALAMSQDERDDMSAGFEALMKEISESGELIGGAPLADPASATTVRVRDGGTVATDGPYVEAKEQFAGYFLLDCASPERAMEIAARFPDARFAAVEVRPVMGTSRADHAR</sequence>
<evidence type="ECO:0000313" key="3">
    <source>
        <dbReference type="EMBL" id="MFC4591893.1"/>
    </source>
</evidence>
<comment type="caution">
    <text evidence="3">The sequence shown here is derived from an EMBL/GenBank/DDBJ whole genome shotgun (WGS) entry which is preliminary data.</text>
</comment>
<dbReference type="Pfam" id="PF03795">
    <property type="entry name" value="YCII"/>
    <property type="match status" value="1"/>
</dbReference>
<reference evidence="4" key="1">
    <citation type="journal article" date="2019" name="Int. J. Syst. Evol. Microbiol.">
        <title>The Global Catalogue of Microorganisms (GCM) 10K type strain sequencing project: providing services to taxonomists for standard genome sequencing and annotation.</title>
        <authorList>
            <consortium name="The Broad Institute Genomics Platform"/>
            <consortium name="The Broad Institute Genome Sequencing Center for Infectious Disease"/>
            <person name="Wu L."/>
            <person name="Ma J."/>
        </authorList>
    </citation>
    <scope>NUCLEOTIDE SEQUENCE [LARGE SCALE GENOMIC DNA]</scope>
    <source>
        <strain evidence="4">CCUG 49560</strain>
    </source>
</reference>
<dbReference type="PANTHER" id="PTHR35174:SF3">
    <property type="entry name" value="BLL7171 PROTEIN"/>
    <property type="match status" value="1"/>
</dbReference>
<evidence type="ECO:0000259" key="2">
    <source>
        <dbReference type="Pfam" id="PF03795"/>
    </source>
</evidence>
<feature type="domain" description="YCII-related" evidence="2">
    <location>
        <begin position="23"/>
        <end position="121"/>
    </location>
</feature>
<dbReference type="RefSeq" id="WP_262845905.1">
    <property type="nucleotide sequence ID" value="NZ_JANZYP010000042.1"/>
</dbReference>
<dbReference type="SUPFAM" id="SSF54909">
    <property type="entry name" value="Dimeric alpha+beta barrel"/>
    <property type="match status" value="1"/>
</dbReference>